<dbReference type="OrthoDB" id="5979581at2759"/>
<gene>
    <name evidence="8" type="ORF">K505DRAFT_285139</name>
</gene>
<evidence type="ECO:0000256" key="6">
    <source>
        <dbReference type="PROSITE-ProRule" id="PRU10141"/>
    </source>
</evidence>
<dbReference type="GO" id="GO:0005524">
    <property type="term" value="F:ATP binding"/>
    <property type="evidence" value="ECO:0007669"/>
    <property type="project" value="UniProtKB-UniRule"/>
</dbReference>
<dbReference type="PANTHER" id="PTHR45646">
    <property type="entry name" value="SERINE/THREONINE-PROTEIN KINASE DOA-RELATED"/>
    <property type="match status" value="1"/>
</dbReference>
<dbReference type="GO" id="GO:0043484">
    <property type="term" value="P:regulation of RNA splicing"/>
    <property type="evidence" value="ECO:0007669"/>
    <property type="project" value="TreeGrafter"/>
</dbReference>
<evidence type="ECO:0000256" key="2">
    <source>
        <dbReference type="ARBA" id="ARBA00022679"/>
    </source>
</evidence>
<evidence type="ECO:0000256" key="5">
    <source>
        <dbReference type="ARBA" id="ARBA00022840"/>
    </source>
</evidence>
<keyword evidence="3 6" id="KW-0547">Nucleotide-binding</keyword>
<keyword evidence="4 8" id="KW-0418">Kinase</keyword>
<evidence type="ECO:0000256" key="4">
    <source>
        <dbReference type="ARBA" id="ARBA00022777"/>
    </source>
</evidence>
<proteinExistence type="predicted"/>
<organism evidence="8 9">
    <name type="scientific">Melanomma pulvis-pyrius CBS 109.77</name>
    <dbReference type="NCBI Taxonomy" id="1314802"/>
    <lineage>
        <taxon>Eukaryota</taxon>
        <taxon>Fungi</taxon>
        <taxon>Dikarya</taxon>
        <taxon>Ascomycota</taxon>
        <taxon>Pezizomycotina</taxon>
        <taxon>Dothideomycetes</taxon>
        <taxon>Pleosporomycetidae</taxon>
        <taxon>Pleosporales</taxon>
        <taxon>Melanommataceae</taxon>
        <taxon>Melanomma</taxon>
    </lineage>
</organism>
<protein>
    <submittedName>
        <fullName evidence="8">Kinase-like protein</fullName>
    </submittedName>
</protein>
<keyword evidence="5 6" id="KW-0067">ATP-binding</keyword>
<dbReference type="AlphaFoldDB" id="A0A6A6WY66"/>
<keyword evidence="2" id="KW-0808">Transferase</keyword>
<reference evidence="8" key="1">
    <citation type="journal article" date="2020" name="Stud. Mycol.">
        <title>101 Dothideomycetes genomes: a test case for predicting lifestyles and emergence of pathogens.</title>
        <authorList>
            <person name="Haridas S."/>
            <person name="Albert R."/>
            <person name="Binder M."/>
            <person name="Bloem J."/>
            <person name="Labutti K."/>
            <person name="Salamov A."/>
            <person name="Andreopoulos B."/>
            <person name="Baker S."/>
            <person name="Barry K."/>
            <person name="Bills G."/>
            <person name="Bluhm B."/>
            <person name="Cannon C."/>
            <person name="Castanera R."/>
            <person name="Culley D."/>
            <person name="Daum C."/>
            <person name="Ezra D."/>
            <person name="Gonzalez J."/>
            <person name="Henrissat B."/>
            <person name="Kuo A."/>
            <person name="Liang C."/>
            <person name="Lipzen A."/>
            <person name="Lutzoni F."/>
            <person name="Magnuson J."/>
            <person name="Mondo S."/>
            <person name="Nolan M."/>
            <person name="Ohm R."/>
            <person name="Pangilinan J."/>
            <person name="Park H.-J."/>
            <person name="Ramirez L."/>
            <person name="Alfaro M."/>
            <person name="Sun H."/>
            <person name="Tritt A."/>
            <person name="Yoshinaga Y."/>
            <person name="Zwiers L.-H."/>
            <person name="Turgeon B."/>
            <person name="Goodwin S."/>
            <person name="Spatafora J."/>
            <person name="Crous P."/>
            <person name="Grigoriev I."/>
        </authorList>
    </citation>
    <scope>NUCLEOTIDE SEQUENCE</scope>
    <source>
        <strain evidence="8">CBS 109.77</strain>
    </source>
</reference>
<dbReference type="GO" id="GO:0004674">
    <property type="term" value="F:protein serine/threonine kinase activity"/>
    <property type="evidence" value="ECO:0007669"/>
    <property type="project" value="UniProtKB-KW"/>
</dbReference>
<feature type="binding site" evidence="6">
    <location>
        <position position="83"/>
    </location>
    <ligand>
        <name>ATP</name>
        <dbReference type="ChEBI" id="CHEBI:30616"/>
    </ligand>
</feature>
<evidence type="ECO:0000259" key="7">
    <source>
        <dbReference type="PROSITE" id="PS50011"/>
    </source>
</evidence>
<evidence type="ECO:0000256" key="1">
    <source>
        <dbReference type="ARBA" id="ARBA00022527"/>
    </source>
</evidence>
<evidence type="ECO:0000313" key="8">
    <source>
        <dbReference type="EMBL" id="KAF2789022.1"/>
    </source>
</evidence>
<evidence type="ECO:0000313" key="9">
    <source>
        <dbReference type="Proteomes" id="UP000799757"/>
    </source>
</evidence>
<dbReference type="InterPro" id="IPR017441">
    <property type="entry name" value="Protein_kinase_ATP_BS"/>
</dbReference>
<dbReference type="SUPFAM" id="SSF56112">
    <property type="entry name" value="Protein kinase-like (PK-like)"/>
    <property type="match status" value="1"/>
</dbReference>
<accession>A0A6A6WY66</accession>
<dbReference type="Pfam" id="PF00069">
    <property type="entry name" value="Pkinase"/>
    <property type="match status" value="2"/>
</dbReference>
<dbReference type="PROSITE" id="PS00107">
    <property type="entry name" value="PROTEIN_KINASE_ATP"/>
    <property type="match status" value="1"/>
</dbReference>
<sequence>MIPSIFAAPRRFPAPREMPQPTYSCRINAEPIARYRPGGYHPICLGDTFKDGRYKILHKLGYGGFATVWAARDRSRQEYVALKVSAAEIHERSYELEVLSALAALNSKEPGARHIVQLVDHFLIQGPNGTHDCVVLEFLGPSVMDNNFLRLNNGRLPGQLAKSCIQQAFLALAHLHKHNIAHGDLHTHNLAFVVPSLHTLTEDEFIEKLGLPQIGFVARRDGRPLEPNLPPYLVQTTSYPAEVSLTRHQQIKLVDFGESFFTANAPSKVSTPLCLRPPEAFFGDRLDHRVDLWSAGCMVRSFELVVGKPPMNAFLTSRRSIVRQMLKTASDDLPQRWHWKWEFMDETWKGQRTENTFMEHLDDLYYDGKRNTDLMPVDVDKLGALVHRLLRFEPATRASALEILQDDWFVETRREPATKAPVQGFLQPEWFVETRT</sequence>
<dbReference type="EMBL" id="MU002169">
    <property type="protein sequence ID" value="KAF2789022.1"/>
    <property type="molecule type" value="Genomic_DNA"/>
</dbReference>
<dbReference type="Proteomes" id="UP000799757">
    <property type="component" value="Unassembled WGS sequence"/>
</dbReference>
<dbReference type="InterPro" id="IPR000719">
    <property type="entry name" value="Prot_kinase_dom"/>
</dbReference>
<dbReference type="Gene3D" id="3.30.200.20">
    <property type="entry name" value="Phosphorylase Kinase, domain 1"/>
    <property type="match status" value="1"/>
</dbReference>
<name>A0A6A6WY66_9PLEO</name>
<evidence type="ECO:0000256" key="3">
    <source>
        <dbReference type="ARBA" id="ARBA00022741"/>
    </source>
</evidence>
<dbReference type="PROSITE" id="PS50011">
    <property type="entry name" value="PROTEIN_KINASE_DOM"/>
    <property type="match status" value="1"/>
</dbReference>
<feature type="domain" description="Protein kinase" evidence="7">
    <location>
        <begin position="54"/>
        <end position="409"/>
    </location>
</feature>
<dbReference type="InterPro" id="IPR011009">
    <property type="entry name" value="Kinase-like_dom_sf"/>
</dbReference>
<dbReference type="InterPro" id="IPR051175">
    <property type="entry name" value="CLK_kinases"/>
</dbReference>
<dbReference type="GO" id="GO:0005634">
    <property type="term" value="C:nucleus"/>
    <property type="evidence" value="ECO:0007669"/>
    <property type="project" value="TreeGrafter"/>
</dbReference>
<dbReference type="Gene3D" id="1.10.510.10">
    <property type="entry name" value="Transferase(Phosphotransferase) domain 1"/>
    <property type="match status" value="1"/>
</dbReference>
<keyword evidence="9" id="KW-1185">Reference proteome</keyword>
<dbReference type="PANTHER" id="PTHR45646:SF11">
    <property type="entry name" value="SERINE_THREONINE-PROTEIN KINASE DOA"/>
    <property type="match status" value="1"/>
</dbReference>
<dbReference type="SMART" id="SM00220">
    <property type="entry name" value="S_TKc"/>
    <property type="match status" value="1"/>
</dbReference>
<keyword evidence="1" id="KW-0723">Serine/threonine-protein kinase</keyword>